<dbReference type="Proteomes" id="UP000298416">
    <property type="component" value="Unassembled WGS sequence"/>
</dbReference>
<proteinExistence type="inferred from homology"/>
<dbReference type="AlphaFoldDB" id="A0A8X8Z891"/>
<dbReference type="GO" id="GO:0008146">
    <property type="term" value="F:sulfotransferase activity"/>
    <property type="evidence" value="ECO:0007669"/>
    <property type="project" value="InterPro"/>
</dbReference>
<dbReference type="OrthoDB" id="205623at2759"/>
<name>A0A8X8Z891_SALSN</name>
<evidence type="ECO:0000256" key="1">
    <source>
        <dbReference type="ARBA" id="ARBA00005771"/>
    </source>
</evidence>
<comment type="caution">
    <text evidence="5">The sequence shown here is derived from an EMBL/GenBank/DDBJ whole genome shotgun (WGS) entry which is preliminary data.</text>
</comment>
<reference evidence="5" key="1">
    <citation type="submission" date="2018-01" db="EMBL/GenBank/DDBJ databases">
        <authorList>
            <person name="Mao J.F."/>
        </authorList>
    </citation>
    <scope>NUCLEOTIDE SEQUENCE</scope>
    <source>
        <strain evidence="5">Huo1</strain>
        <tissue evidence="5">Leaf</tissue>
    </source>
</reference>
<evidence type="ECO:0000259" key="4">
    <source>
        <dbReference type="Pfam" id="PF00685"/>
    </source>
</evidence>
<feature type="domain" description="Sulfotransferase" evidence="4">
    <location>
        <begin position="62"/>
        <end position="98"/>
    </location>
</feature>
<dbReference type="InterPro" id="IPR027417">
    <property type="entry name" value="P-loop_NTPase"/>
</dbReference>
<keyword evidence="2 3" id="KW-0808">Transferase</keyword>
<protein>
    <recommendedName>
        <fullName evidence="3">Sulfotransferase</fullName>
        <ecNumber evidence="3">2.8.2.-</ecNumber>
    </recommendedName>
</protein>
<evidence type="ECO:0000256" key="2">
    <source>
        <dbReference type="ARBA" id="ARBA00022679"/>
    </source>
</evidence>
<organism evidence="5">
    <name type="scientific">Salvia splendens</name>
    <name type="common">Scarlet sage</name>
    <dbReference type="NCBI Taxonomy" id="180675"/>
    <lineage>
        <taxon>Eukaryota</taxon>
        <taxon>Viridiplantae</taxon>
        <taxon>Streptophyta</taxon>
        <taxon>Embryophyta</taxon>
        <taxon>Tracheophyta</taxon>
        <taxon>Spermatophyta</taxon>
        <taxon>Magnoliopsida</taxon>
        <taxon>eudicotyledons</taxon>
        <taxon>Gunneridae</taxon>
        <taxon>Pentapetalae</taxon>
        <taxon>asterids</taxon>
        <taxon>lamiids</taxon>
        <taxon>Lamiales</taxon>
        <taxon>Lamiaceae</taxon>
        <taxon>Nepetoideae</taxon>
        <taxon>Mentheae</taxon>
        <taxon>Salviinae</taxon>
        <taxon>Salvia</taxon>
        <taxon>Salvia subgen. Calosphace</taxon>
        <taxon>core Calosphace</taxon>
    </lineage>
</organism>
<accession>A0A8X8Z891</accession>
<evidence type="ECO:0000313" key="5">
    <source>
        <dbReference type="EMBL" id="KAG6394967.1"/>
    </source>
</evidence>
<dbReference type="EC" id="2.8.2.-" evidence="3"/>
<dbReference type="Gene3D" id="3.40.50.300">
    <property type="entry name" value="P-loop containing nucleotide triphosphate hydrolases"/>
    <property type="match status" value="2"/>
</dbReference>
<dbReference type="EMBL" id="PNBA02000017">
    <property type="protein sequence ID" value="KAG6394967.1"/>
    <property type="molecule type" value="Genomic_DNA"/>
</dbReference>
<feature type="domain" description="Sulfotransferase" evidence="4">
    <location>
        <begin position="11"/>
        <end position="40"/>
    </location>
</feature>
<dbReference type="InterPro" id="IPR000863">
    <property type="entry name" value="Sulfotransferase_dom"/>
</dbReference>
<gene>
    <name evidence="5" type="ORF">SASPL_145558</name>
</gene>
<dbReference type="Pfam" id="PF00685">
    <property type="entry name" value="Sulfotransfer_1"/>
    <property type="match status" value="2"/>
</dbReference>
<dbReference type="SUPFAM" id="SSF52540">
    <property type="entry name" value="P-loop containing nucleoside triphosphate hydrolases"/>
    <property type="match status" value="1"/>
</dbReference>
<evidence type="ECO:0000256" key="3">
    <source>
        <dbReference type="RuleBase" id="RU361155"/>
    </source>
</evidence>
<comment type="similarity">
    <text evidence="1 3">Belongs to the sulfotransferase 1 family.</text>
</comment>
<reference evidence="5" key="2">
    <citation type="submission" date="2020-08" db="EMBL/GenBank/DDBJ databases">
        <title>Plant Genome Project.</title>
        <authorList>
            <person name="Zhang R.-G."/>
        </authorList>
    </citation>
    <scope>NUCLEOTIDE SEQUENCE</scope>
    <source>
        <strain evidence="5">Huo1</strain>
        <tissue evidence="5">Leaf</tissue>
    </source>
</reference>
<dbReference type="PANTHER" id="PTHR11783">
    <property type="entry name" value="SULFOTRANSFERASE SULT"/>
    <property type="match status" value="1"/>
</dbReference>
<evidence type="ECO:0000313" key="6">
    <source>
        <dbReference type="Proteomes" id="UP000298416"/>
    </source>
</evidence>
<sequence length="102" mass="11602">MTFRSNFHARDDDVLLASFPKTGTTWLMALSHSILKKDESRDPLTTTNPHSLVLTAEAEPLTDKVLFVKYEEIKSHPEREVLRIAELLGRPVAEGEEEEELL</sequence>
<keyword evidence="6" id="KW-1185">Reference proteome</keyword>